<protein>
    <submittedName>
        <fullName evidence="4">DUF2778 domain-containing protein</fullName>
    </submittedName>
</protein>
<feature type="domain" description="Teneurin-like YD-shell" evidence="3">
    <location>
        <begin position="1125"/>
        <end position="1392"/>
    </location>
</feature>
<dbReference type="Proteomes" id="UP000255334">
    <property type="component" value="Unassembled WGS sequence"/>
</dbReference>
<sequence>MNFTVKYHGSFTGAAPCCARLLLVNRGLEMDFFRRVLLVLCISTFWFQVASASSLQDEPARTSTAPDKASTISTNVLSKTVMAAATQTSTTYYGPPYYQYGYANYGPWGSISAAVQAWWANYQQVFPGAFPGCSYTLQLLNPSTTNNNDRQLGEVAQMPLSGTCGGWGRVKATASTYATWKNLGKQCNCAGDPIDVATGNEYRDEEDLSLDSLSFHRYYNSQISVASSHIGANWRHSFDRSVEYLTDGTNYIATVYRPNGMQVKFTLSSDQWVADTDVPDQLTEQTGTSGSPTGWTYFDASTRYQESYDQSGNLLSITDTNGLVTTFSYSTASTPVSVAPAPGLLLTVTDPHGRLLSFTYNTNSEVATVTEPDGGVLTYAYNTSGNLSSVTYPDKTSRQYVYNESSLTGGTSLPNALTGDIDETDTRLTSIGYNSQGQATMSMLATNIDKTQVSYGSGGTTTVTYPLGVQTTLGFVTPSGSMHTSTVSAPCGPQCGQPNASATFDANGYQASTTDFNGNVSLTTYDANGLLDQEIDAQGASSQRATNFTWDTTLRVPLTRTVSNAGGTTISSTQWVYNTIGQPLARCDVDPTNSAASGYSCSNTGTIPAGVRRWTYTYCTAVGTGCPLTGLMLTATGPRTDLTQTASYSYYTSSSATDCGTPGAACYQAGDLYQVTDALGHVTTIASYDADGRITRLTDANGVNTDMTYTPRGWLASRTVGGTTTSFTYTPYGTVQTVTDPDGVTTTYGYDAAHRLVKITDALGNYIQYTLDAAGDKTAEQVYDSSGTLHKSLTRTFNTLGQLTTVVDGLNNTVFNASASGSYDANGNLIQSIDGLNIPRQLGYDALNRLVQTIDNYNGTDTATKNTTAQYSYDSLDRLTQLTDPSSLNTTYSYDGLSDATGQVSPDTGTTSRSFDAAGNVLTRTDAKGITATNTYDALDRLISTSYPDNTQNVTYSYDDPNSITGCSTSYPVGRLTRIIENSVTTVYCYDAQGRVTSKGQSIEGSFGAFPVKQPNLGECPAGMMCANDMATTAAADVTGYAYTAAGRLSGITYPSGTLVSYTRDGDGRIQSVSLTPPNGTASSAVNGVTYQPFGPISGYTLGNGQQIARTYDANYRLTDLTSPAFNLHVARDAMGDITAMGNAPGANPATETYAYDPLYRLLSVTEANGATLESVTYNPTGDRLTKTGNGLATGTYTYNTGTHQLNATGNAARTVDADGNTTAITKAGSTYGFGYSDRNRMIVAQLGSSTIANYTYNALSQRIQKVANSATERYDYNEASQMLGEYGATNRDYIWMDGIPVANVDTNGMTSTIAYVTADQLGTPRAVANSSGTTEWQSPYQGNPWNEVTPTSTGYTYNLGFPGQYFDLETGLTDWGFRTYDSGTGRSLQSDPIGLWGGINSYAYALNSPLNYSDPTGLFVRGTYSISTGLLTMYDTSDPIDVYTTYANTGGTYQPDGTFIPNGDAIPVGTYDILGARTPGWYRLDPEDSHPFNDVNDATGHGAFRLHPGTHSLGCITVNKNSYNNTLYKNIENLLDHTMTTTITDQAQRSLIPGPWPVRFGPSVGTPVTYYGKLVVTP</sequence>
<evidence type="ECO:0000313" key="5">
    <source>
        <dbReference type="Proteomes" id="UP000255334"/>
    </source>
</evidence>
<dbReference type="OrthoDB" id="9816400at2"/>
<accession>A0A370X7P3</accession>
<dbReference type="NCBIfam" id="TIGR03696">
    <property type="entry name" value="Rhs_assc_core"/>
    <property type="match status" value="1"/>
</dbReference>
<keyword evidence="5" id="KW-1185">Reference proteome</keyword>
<dbReference type="InterPro" id="IPR031325">
    <property type="entry name" value="RHS_repeat"/>
</dbReference>
<feature type="domain" description="DUF6531" evidence="2">
    <location>
        <begin position="191"/>
        <end position="265"/>
    </location>
</feature>
<dbReference type="EMBL" id="QRBF01000003">
    <property type="protein sequence ID" value="RDS84297.1"/>
    <property type="molecule type" value="Genomic_DNA"/>
</dbReference>
<evidence type="ECO:0000256" key="1">
    <source>
        <dbReference type="ARBA" id="ARBA00022737"/>
    </source>
</evidence>
<evidence type="ECO:0000313" key="4">
    <source>
        <dbReference type="EMBL" id="RDS84297.1"/>
    </source>
</evidence>
<dbReference type="RefSeq" id="WP_115478098.1">
    <property type="nucleotide sequence ID" value="NZ_QRBF01000003.1"/>
</dbReference>
<comment type="caution">
    <text evidence="4">The sequence shown here is derived from an EMBL/GenBank/DDBJ whole genome shotgun (WGS) entry which is preliminary data.</text>
</comment>
<dbReference type="Pfam" id="PF25023">
    <property type="entry name" value="TEN_YD-shell"/>
    <property type="match status" value="1"/>
</dbReference>
<evidence type="ECO:0000259" key="2">
    <source>
        <dbReference type="Pfam" id="PF20148"/>
    </source>
</evidence>
<dbReference type="InterPro" id="IPR022385">
    <property type="entry name" value="Rhs_assc_core"/>
</dbReference>
<name>A0A370X7P3_9GAMM</name>
<dbReference type="PANTHER" id="PTHR32305">
    <property type="match status" value="1"/>
</dbReference>
<dbReference type="InterPro" id="IPR050708">
    <property type="entry name" value="T6SS_VgrG/RHS"/>
</dbReference>
<organism evidence="4 5">
    <name type="scientific">Dyella psychrodurans</name>
    <dbReference type="NCBI Taxonomy" id="1927960"/>
    <lineage>
        <taxon>Bacteria</taxon>
        <taxon>Pseudomonadati</taxon>
        <taxon>Pseudomonadota</taxon>
        <taxon>Gammaproteobacteria</taxon>
        <taxon>Lysobacterales</taxon>
        <taxon>Rhodanobacteraceae</taxon>
        <taxon>Dyella</taxon>
    </lineage>
</organism>
<dbReference type="Pfam" id="PF20148">
    <property type="entry name" value="DUF6531"/>
    <property type="match status" value="1"/>
</dbReference>
<gene>
    <name evidence="4" type="ORF">DWU99_11200</name>
</gene>
<dbReference type="PANTHER" id="PTHR32305:SF15">
    <property type="entry name" value="PROTEIN RHSA-RELATED"/>
    <property type="match status" value="1"/>
</dbReference>
<reference evidence="4 5" key="1">
    <citation type="submission" date="2018-07" db="EMBL/GenBank/DDBJ databases">
        <title>Dyella monticola sp. nov. and Dyella psychrodurans sp. nov. isolated from monsoon evergreen broad-leaved forest soil of Dinghu Mountain, China.</title>
        <authorList>
            <person name="Gao Z."/>
            <person name="Qiu L."/>
        </authorList>
    </citation>
    <scope>NUCLEOTIDE SEQUENCE [LARGE SCALE GENOMIC DNA]</scope>
    <source>
        <strain evidence="4 5">4MSK11</strain>
    </source>
</reference>
<evidence type="ECO:0000259" key="3">
    <source>
        <dbReference type="Pfam" id="PF25023"/>
    </source>
</evidence>
<dbReference type="InterPro" id="IPR056823">
    <property type="entry name" value="TEN-like_YD-shell"/>
</dbReference>
<dbReference type="InterPro" id="IPR006530">
    <property type="entry name" value="YD"/>
</dbReference>
<dbReference type="NCBIfam" id="TIGR01643">
    <property type="entry name" value="YD_repeat_2x"/>
    <property type="match status" value="8"/>
</dbReference>
<dbReference type="Pfam" id="PF05593">
    <property type="entry name" value="RHS_repeat"/>
    <property type="match status" value="6"/>
</dbReference>
<dbReference type="InterPro" id="IPR045351">
    <property type="entry name" value="DUF6531"/>
</dbReference>
<keyword evidence="1" id="KW-0677">Repeat</keyword>
<proteinExistence type="predicted"/>
<dbReference type="Gene3D" id="2.180.10.10">
    <property type="entry name" value="RHS repeat-associated core"/>
    <property type="match status" value="3"/>
</dbReference>